<sequence>MAMATKDVQTLVDDIYHLGHEQHSMVEGVRKLVKAVVSPLSEEVKYGGILFTSDVQFCGVFAYKKHVSVEFNKGAQVADEFGHLEGGGKGRRHVKLYSVNDIESKHLAHYIPLALEAARADS</sequence>
<protein>
    <recommendedName>
        <fullName evidence="1">YdhG-like domain-containing protein</fullName>
    </recommendedName>
</protein>
<reference evidence="2" key="1">
    <citation type="journal article" date="2011" name="Emerg. Infect. Dis.">
        <title>Drug-Resistance Mechanisms in Vibrio cholerae O1 Outbreak Strain, Haiti, 2010.</title>
        <authorList>
            <person name="Sjolund-Karlsson M."/>
            <person name="Reimer A."/>
            <person name="Folster J.P."/>
            <person name="Walker M."/>
            <person name="Dahourou G."/>
            <person name="Batra D.G."/>
            <person name="Martin I."/>
            <person name="Joyce K."/>
            <person name="Parsons M.B."/>
            <person name="Boncy J."/>
            <person name="Whichard J.M."/>
            <person name="Gilmour M.W."/>
        </authorList>
    </citation>
    <scope>NUCLEOTIDE SEQUENCE</scope>
    <source>
        <strain evidence="2">VC1786ICE</strain>
    </source>
</reference>
<accession>G9IDC8</accession>
<dbReference type="SUPFAM" id="SSF159888">
    <property type="entry name" value="YdhG-like"/>
    <property type="match status" value="1"/>
</dbReference>
<dbReference type="Pfam" id="PF08818">
    <property type="entry name" value="DUF1801"/>
    <property type="match status" value="1"/>
</dbReference>
<reference evidence="2" key="2">
    <citation type="submission" date="2011-09" db="EMBL/GenBank/DDBJ databases">
        <authorList>
            <person name="Reimer A.R."/>
            <person name="Sjolund-Karlsson M."/>
            <person name="Folster J.P."/>
            <person name="Walker M."/>
            <person name="Dahourou G.A."/>
            <person name="Batra D.G."/>
            <person name="Martin I."/>
            <person name="Joyce K."/>
            <person name="Parsons M.B."/>
            <person name="Boncy J."/>
            <person name="Whichard J.M."/>
            <person name="Gilmour M.W."/>
        </authorList>
    </citation>
    <scope>NUCLEOTIDE SEQUENCE</scope>
    <source>
        <strain evidence="2">VC1786ICE</strain>
    </source>
</reference>
<gene>
    <name evidence="2" type="ORF">VC1786ICE_90</name>
</gene>
<proteinExistence type="predicted"/>
<feature type="domain" description="YdhG-like" evidence="1">
    <location>
        <begin position="24"/>
        <end position="112"/>
    </location>
</feature>
<dbReference type="AlphaFoldDB" id="G9IDC8"/>
<dbReference type="InterPro" id="IPR014922">
    <property type="entry name" value="YdhG-like"/>
</dbReference>
<evidence type="ECO:0000259" key="1">
    <source>
        <dbReference type="Pfam" id="PF08818"/>
    </source>
</evidence>
<dbReference type="Gene3D" id="3.90.1150.200">
    <property type="match status" value="1"/>
</dbReference>
<organism evidence="2">
    <name type="scientific">Vibrio cholerae</name>
    <dbReference type="NCBI Taxonomy" id="666"/>
    <lineage>
        <taxon>Bacteria</taxon>
        <taxon>Pseudomonadati</taxon>
        <taxon>Pseudomonadota</taxon>
        <taxon>Gammaproteobacteria</taxon>
        <taxon>Vibrionales</taxon>
        <taxon>Vibrionaceae</taxon>
        <taxon>Vibrio</taxon>
    </lineage>
</organism>
<evidence type="ECO:0000313" key="2">
    <source>
        <dbReference type="EMBL" id="AEU11447.1"/>
    </source>
</evidence>
<dbReference type="EMBL" id="JN648379">
    <property type="protein sequence ID" value="AEU11447.1"/>
    <property type="molecule type" value="Genomic_DNA"/>
</dbReference>
<name>G9IDC8_VIBCL</name>